<comment type="caution">
    <text evidence="3">The sequence shown here is derived from an EMBL/GenBank/DDBJ whole genome shotgun (WGS) entry which is preliminary data.</text>
</comment>
<dbReference type="InterPro" id="IPR050190">
    <property type="entry name" value="UPF0213_domain"/>
</dbReference>
<gene>
    <name evidence="3" type="ORF">A2863_00420</name>
</gene>
<reference evidence="3 4" key="1">
    <citation type="journal article" date="2016" name="Nat. Commun.">
        <title>Thousands of microbial genomes shed light on interconnected biogeochemical processes in an aquifer system.</title>
        <authorList>
            <person name="Anantharaman K."/>
            <person name="Brown C.T."/>
            <person name="Hug L.A."/>
            <person name="Sharon I."/>
            <person name="Castelle C.J."/>
            <person name="Probst A.J."/>
            <person name="Thomas B.C."/>
            <person name="Singh A."/>
            <person name="Wilkins M.J."/>
            <person name="Karaoz U."/>
            <person name="Brodie E.L."/>
            <person name="Williams K.H."/>
            <person name="Hubbard S.S."/>
            <person name="Banfield J.F."/>
        </authorList>
    </citation>
    <scope>NUCLEOTIDE SEQUENCE [LARGE SCALE GENOMIC DNA]</scope>
</reference>
<dbReference type="Gene3D" id="3.40.1440.10">
    <property type="entry name" value="GIY-YIG endonuclease"/>
    <property type="match status" value="1"/>
</dbReference>
<accession>A0A1F7Y3G9</accession>
<comment type="similarity">
    <text evidence="1">Belongs to the UPF0213 family.</text>
</comment>
<name>A0A1F7Y3G9_9BACT</name>
<organism evidence="3 4">
    <name type="scientific">Candidatus Woesebacteria bacterium RIFCSPHIGHO2_01_FULL_38_9b</name>
    <dbReference type="NCBI Taxonomy" id="1802493"/>
    <lineage>
        <taxon>Bacteria</taxon>
        <taxon>Candidatus Woeseibacteriota</taxon>
    </lineage>
</organism>
<sequence>MKFFYVYVLKSLKKDFIYVGFTANLKKRLYGHNSGSEFSTKPYKPFELIFYEAYRNEKDAKRREMYFKTTKGKTTLKVMLREFFDNPALKE</sequence>
<evidence type="ECO:0000259" key="2">
    <source>
        <dbReference type="PROSITE" id="PS50164"/>
    </source>
</evidence>
<dbReference type="EMBL" id="MGGF01000036">
    <property type="protein sequence ID" value="OGM21449.1"/>
    <property type="molecule type" value="Genomic_DNA"/>
</dbReference>
<dbReference type="CDD" id="cd10449">
    <property type="entry name" value="GIY-YIG_SLX1_like"/>
    <property type="match status" value="1"/>
</dbReference>
<evidence type="ECO:0000313" key="4">
    <source>
        <dbReference type="Proteomes" id="UP000178750"/>
    </source>
</evidence>
<evidence type="ECO:0000256" key="1">
    <source>
        <dbReference type="ARBA" id="ARBA00007435"/>
    </source>
</evidence>
<dbReference type="PANTHER" id="PTHR34477">
    <property type="entry name" value="UPF0213 PROTEIN YHBQ"/>
    <property type="match status" value="1"/>
</dbReference>
<dbReference type="InterPro" id="IPR000305">
    <property type="entry name" value="GIY-YIG_endonuc"/>
</dbReference>
<dbReference type="AlphaFoldDB" id="A0A1F7Y3G9"/>
<feature type="domain" description="GIY-YIG" evidence="2">
    <location>
        <begin position="2"/>
        <end position="78"/>
    </location>
</feature>
<proteinExistence type="inferred from homology"/>
<evidence type="ECO:0000313" key="3">
    <source>
        <dbReference type="EMBL" id="OGM21449.1"/>
    </source>
</evidence>
<dbReference type="Proteomes" id="UP000178750">
    <property type="component" value="Unassembled WGS sequence"/>
</dbReference>
<dbReference type="PANTHER" id="PTHR34477:SF5">
    <property type="entry name" value="BSL5627 PROTEIN"/>
    <property type="match status" value="1"/>
</dbReference>
<dbReference type="PROSITE" id="PS50164">
    <property type="entry name" value="GIY_YIG"/>
    <property type="match status" value="1"/>
</dbReference>
<dbReference type="Pfam" id="PF01541">
    <property type="entry name" value="GIY-YIG"/>
    <property type="match status" value="1"/>
</dbReference>
<protein>
    <recommendedName>
        <fullName evidence="2">GIY-YIG domain-containing protein</fullName>
    </recommendedName>
</protein>
<dbReference type="InterPro" id="IPR035901">
    <property type="entry name" value="GIY-YIG_endonuc_sf"/>
</dbReference>
<dbReference type="SUPFAM" id="SSF82771">
    <property type="entry name" value="GIY-YIG endonuclease"/>
    <property type="match status" value="1"/>
</dbReference>